<sequence>MGDILEWKTGEKMEEGSVSRKTVSFACPRNFLDYIPSVSGHCHEHETRRSEKINMGKKKTNRRKRSWKEAKGPSGPDADLPRVGDKVLDPKGMIE</sequence>
<organism evidence="2 3">
    <name type="scientific">Araneus ventricosus</name>
    <name type="common">Orbweaver spider</name>
    <name type="synonym">Epeira ventricosa</name>
    <dbReference type="NCBI Taxonomy" id="182803"/>
    <lineage>
        <taxon>Eukaryota</taxon>
        <taxon>Metazoa</taxon>
        <taxon>Ecdysozoa</taxon>
        <taxon>Arthropoda</taxon>
        <taxon>Chelicerata</taxon>
        <taxon>Arachnida</taxon>
        <taxon>Araneae</taxon>
        <taxon>Araneomorphae</taxon>
        <taxon>Entelegynae</taxon>
        <taxon>Araneoidea</taxon>
        <taxon>Araneidae</taxon>
        <taxon>Araneus</taxon>
    </lineage>
</organism>
<dbReference type="Proteomes" id="UP000499080">
    <property type="component" value="Unassembled WGS sequence"/>
</dbReference>
<protein>
    <submittedName>
        <fullName evidence="2">Uncharacterized protein</fullName>
    </submittedName>
</protein>
<keyword evidence="3" id="KW-1185">Reference proteome</keyword>
<reference evidence="2 3" key="1">
    <citation type="journal article" date="2019" name="Sci. Rep.">
        <title>Orb-weaving spider Araneus ventricosus genome elucidates the spidroin gene catalogue.</title>
        <authorList>
            <person name="Kono N."/>
            <person name="Nakamura H."/>
            <person name="Ohtoshi R."/>
            <person name="Moran D.A.P."/>
            <person name="Shinohara A."/>
            <person name="Yoshida Y."/>
            <person name="Fujiwara M."/>
            <person name="Mori M."/>
            <person name="Tomita M."/>
            <person name="Arakawa K."/>
        </authorList>
    </citation>
    <scope>NUCLEOTIDE SEQUENCE [LARGE SCALE GENOMIC DNA]</scope>
</reference>
<name>A0A4Y2F3I0_ARAVE</name>
<feature type="compositionally biased region" description="Basic and acidic residues" evidence="1">
    <location>
        <begin position="79"/>
        <end position="95"/>
    </location>
</feature>
<feature type="compositionally biased region" description="Basic residues" evidence="1">
    <location>
        <begin position="55"/>
        <end position="66"/>
    </location>
</feature>
<comment type="caution">
    <text evidence="2">The sequence shown here is derived from an EMBL/GenBank/DDBJ whole genome shotgun (WGS) entry which is preliminary data.</text>
</comment>
<feature type="region of interest" description="Disordered" evidence="1">
    <location>
        <begin position="41"/>
        <end position="95"/>
    </location>
</feature>
<feature type="compositionally biased region" description="Basic and acidic residues" evidence="1">
    <location>
        <begin position="41"/>
        <end position="54"/>
    </location>
</feature>
<evidence type="ECO:0000313" key="3">
    <source>
        <dbReference type="Proteomes" id="UP000499080"/>
    </source>
</evidence>
<accession>A0A4Y2F3I0</accession>
<dbReference type="EMBL" id="BGPR01000775">
    <property type="protein sequence ID" value="GBM35098.1"/>
    <property type="molecule type" value="Genomic_DNA"/>
</dbReference>
<evidence type="ECO:0000256" key="1">
    <source>
        <dbReference type="SAM" id="MobiDB-lite"/>
    </source>
</evidence>
<evidence type="ECO:0000313" key="2">
    <source>
        <dbReference type="EMBL" id="GBM35098.1"/>
    </source>
</evidence>
<gene>
    <name evidence="2" type="ORF">AVEN_157768_1</name>
</gene>
<dbReference type="AlphaFoldDB" id="A0A4Y2F3I0"/>
<proteinExistence type="predicted"/>